<feature type="transmembrane region" description="Helical" evidence="1">
    <location>
        <begin position="32"/>
        <end position="53"/>
    </location>
</feature>
<keyword evidence="1" id="KW-0812">Transmembrane</keyword>
<organism evidence="2 3">
    <name type="scientific">Peptoniphilus equinus</name>
    <dbReference type="NCBI Taxonomy" id="3016343"/>
    <lineage>
        <taxon>Bacteria</taxon>
        <taxon>Bacillati</taxon>
        <taxon>Bacillota</taxon>
        <taxon>Tissierellia</taxon>
        <taxon>Tissierellales</taxon>
        <taxon>Peptoniphilaceae</taxon>
        <taxon>Peptoniphilus</taxon>
    </lineage>
</organism>
<dbReference type="Proteomes" id="UP001210339">
    <property type="component" value="Chromosome"/>
</dbReference>
<evidence type="ECO:0000313" key="3">
    <source>
        <dbReference type="Proteomes" id="UP001210339"/>
    </source>
</evidence>
<keyword evidence="3" id="KW-1185">Reference proteome</keyword>
<dbReference type="EMBL" id="CP115667">
    <property type="protein sequence ID" value="WBW50310.1"/>
    <property type="molecule type" value="Genomic_DNA"/>
</dbReference>
<protein>
    <recommendedName>
        <fullName evidence="4">ABC-2 family transporter protein</fullName>
    </recommendedName>
</protein>
<feature type="transmembrane region" description="Helical" evidence="1">
    <location>
        <begin position="137"/>
        <end position="156"/>
    </location>
</feature>
<dbReference type="RefSeq" id="WP_271191841.1">
    <property type="nucleotide sequence ID" value="NZ_CP115667.1"/>
</dbReference>
<evidence type="ECO:0008006" key="4">
    <source>
        <dbReference type="Google" id="ProtNLM"/>
    </source>
</evidence>
<reference evidence="2 3" key="1">
    <citation type="submission" date="2023-01" db="EMBL/GenBank/DDBJ databases">
        <authorList>
            <person name="Lee S.H."/>
            <person name="Jung H.S."/>
            <person name="Yun J.U."/>
        </authorList>
    </citation>
    <scope>NUCLEOTIDE SEQUENCE [LARGE SCALE GENOMIC DNA]</scope>
    <source>
        <strain evidence="2 3">CBA3646</strain>
    </source>
</reference>
<gene>
    <name evidence="2" type="ORF">O6R05_01855</name>
</gene>
<feature type="transmembrane region" description="Helical" evidence="1">
    <location>
        <begin position="107"/>
        <end position="130"/>
    </location>
</feature>
<evidence type="ECO:0000256" key="1">
    <source>
        <dbReference type="SAM" id="Phobius"/>
    </source>
</evidence>
<sequence length="198" mass="21876">MRQNLFYILFFTVMAQMNSISAVWKVGVTSEIVILISTMTLFFVSSIAVQIVVQDRGSGFVQYLQASPLNLTDYCKGVLGGFYLLVIGMIAVFGVIQFILLHNVNSLSNFIAVGMGVLLLGSLYTIAVVIFGSKWVYYGYIVLYVGMILIQISFAPQLTAFVTNHNNFILAGLLLLATLVSNGLLMKFTKTRETTWAL</sequence>
<keyword evidence="1" id="KW-1133">Transmembrane helix</keyword>
<proteinExistence type="predicted"/>
<keyword evidence="1" id="KW-0472">Membrane</keyword>
<feature type="transmembrane region" description="Helical" evidence="1">
    <location>
        <begin position="74"/>
        <end position="101"/>
    </location>
</feature>
<feature type="transmembrane region" description="Helical" evidence="1">
    <location>
        <begin position="168"/>
        <end position="185"/>
    </location>
</feature>
<accession>A0ABY7QVN0</accession>
<name>A0ABY7QVN0_9FIRM</name>
<evidence type="ECO:0000313" key="2">
    <source>
        <dbReference type="EMBL" id="WBW50310.1"/>
    </source>
</evidence>